<organism evidence="2 3">
    <name type="scientific">Coccomyxa viridis</name>
    <dbReference type="NCBI Taxonomy" id="1274662"/>
    <lineage>
        <taxon>Eukaryota</taxon>
        <taxon>Viridiplantae</taxon>
        <taxon>Chlorophyta</taxon>
        <taxon>core chlorophytes</taxon>
        <taxon>Trebouxiophyceae</taxon>
        <taxon>Trebouxiophyceae incertae sedis</taxon>
        <taxon>Coccomyxaceae</taxon>
        <taxon>Coccomyxa</taxon>
    </lineage>
</organism>
<comment type="caution">
    <text evidence="2">The sequence shown here is derived from an EMBL/GenBank/DDBJ whole genome shotgun (WGS) entry which is preliminary data.</text>
</comment>
<evidence type="ECO:0000256" key="1">
    <source>
        <dbReference type="SAM" id="MobiDB-lite"/>
    </source>
</evidence>
<dbReference type="Proteomes" id="UP001497392">
    <property type="component" value="Unassembled WGS sequence"/>
</dbReference>
<feature type="compositionally biased region" description="Polar residues" evidence="1">
    <location>
        <begin position="176"/>
        <end position="191"/>
    </location>
</feature>
<evidence type="ECO:0000313" key="3">
    <source>
        <dbReference type="Proteomes" id="UP001497392"/>
    </source>
</evidence>
<name>A0ABP1FX54_9CHLO</name>
<keyword evidence="3" id="KW-1185">Reference proteome</keyword>
<sequence length="312" mass="32696">MFAAPAFAQLEAIGPAALADSVTVPLILSTLAGGAVYAALQSKDAKTVLAQVVEAARTEEPPQHLADSSSPLVKGFEEPMAAVKQAFNDAIAQPPIESLAGSQTPAASPGAASTTGLSGPEPADKAASTELSVPMTQRAALTREEAIAIDQVMSADKKASNAAKQAVAATVQPAQEPSTPSIPFATSNSMKTAPAERKSSRAENIFDLAVETRRRLQAEYERKMAAIRADTAQKEAAEAKRQQQRSAQIIRLQTATESQAAKERLEAAKSEHPMGPFNRLLALLMAAWAWLQRQVSRLTNRSSSGSGAPSSA</sequence>
<reference evidence="2 3" key="1">
    <citation type="submission" date="2024-06" db="EMBL/GenBank/DDBJ databases">
        <authorList>
            <person name="Kraege A."/>
            <person name="Thomma B."/>
        </authorList>
    </citation>
    <scope>NUCLEOTIDE SEQUENCE [LARGE SCALE GENOMIC DNA]</scope>
</reference>
<evidence type="ECO:0000313" key="2">
    <source>
        <dbReference type="EMBL" id="CAL5224468.1"/>
    </source>
</evidence>
<accession>A0ABP1FX54</accession>
<feature type="region of interest" description="Disordered" evidence="1">
    <location>
        <begin position="99"/>
        <end position="134"/>
    </location>
</feature>
<feature type="region of interest" description="Disordered" evidence="1">
    <location>
        <begin position="170"/>
        <end position="198"/>
    </location>
</feature>
<protein>
    <submittedName>
        <fullName evidence="2">G7160 protein</fullName>
    </submittedName>
</protein>
<dbReference type="EMBL" id="CAXHTA020000010">
    <property type="protein sequence ID" value="CAL5224468.1"/>
    <property type="molecule type" value="Genomic_DNA"/>
</dbReference>
<feature type="compositionally biased region" description="Low complexity" evidence="1">
    <location>
        <begin position="100"/>
        <end position="116"/>
    </location>
</feature>
<proteinExistence type="predicted"/>
<gene>
    <name evidence="2" type="primary">g7160</name>
    <name evidence="2" type="ORF">VP750_LOCUS6127</name>
</gene>